<proteinExistence type="predicted"/>
<dbReference type="EMBL" id="KB446555">
    <property type="protein sequence ID" value="EME88497.1"/>
    <property type="molecule type" value="Genomic_DNA"/>
</dbReference>
<dbReference type="GeneID" id="19332443"/>
<reference evidence="1 2" key="1">
    <citation type="journal article" date="2012" name="PLoS Pathog.">
        <title>Diverse lifestyles and strategies of plant pathogenesis encoded in the genomes of eighteen Dothideomycetes fungi.</title>
        <authorList>
            <person name="Ohm R.A."/>
            <person name="Feau N."/>
            <person name="Henrissat B."/>
            <person name="Schoch C.L."/>
            <person name="Horwitz B.A."/>
            <person name="Barry K.W."/>
            <person name="Condon B.J."/>
            <person name="Copeland A.C."/>
            <person name="Dhillon B."/>
            <person name="Glaser F."/>
            <person name="Hesse C.N."/>
            <person name="Kosti I."/>
            <person name="LaButti K."/>
            <person name="Lindquist E.A."/>
            <person name="Lucas S."/>
            <person name="Salamov A.A."/>
            <person name="Bradshaw R.E."/>
            <person name="Ciuffetti L."/>
            <person name="Hamelin R.C."/>
            <person name="Kema G.H.J."/>
            <person name="Lawrence C."/>
            <person name="Scott J.A."/>
            <person name="Spatafora J.W."/>
            <person name="Turgeon B.G."/>
            <person name="de Wit P.J.G.M."/>
            <person name="Zhong S."/>
            <person name="Goodwin S.B."/>
            <person name="Grigoriev I.V."/>
        </authorList>
    </citation>
    <scope>NUCLEOTIDE SEQUENCE [LARGE SCALE GENOMIC DNA]</scope>
    <source>
        <strain evidence="1 2">CIRAD86</strain>
    </source>
</reference>
<evidence type="ECO:0000313" key="2">
    <source>
        <dbReference type="Proteomes" id="UP000016932"/>
    </source>
</evidence>
<protein>
    <submittedName>
        <fullName evidence="1">Uncharacterized protein</fullName>
    </submittedName>
</protein>
<organism evidence="1 2">
    <name type="scientific">Pseudocercospora fijiensis (strain CIRAD86)</name>
    <name type="common">Black leaf streak disease fungus</name>
    <name type="synonym">Mycosphaerella fijiensis</name>
    <dbReference type="NCBI Taxonomy" id="383855"/>
    <lineage>
        <taxon>Eukaryota</taxon>
        <taxon>Fungi</taxon>
        <taxon>Dikarya</taxon>
        <taxon>Ascomycota</taxon>
        <taxon>Pezizomycotina</taxon>
        <taxon>Dothideomycetes</taxon>
        <taxon>Dothideomycetidae</taxon>
        <taxon>Mycosphaerellales</taxon>
        <taxon>Mycosphaerellaceae</taxon>
        <taxon>Pseudocercospora</taxon>
    </lineage>
</organism>
<dbReference type="HOGENOM" id="CLU_1210280_0_0_1"/>
<dbReference type="AlphaFoldDB" id="N1QBF4"/>
<accession>N1QBF4</accession>
<evidence type="ECO:0000313" key="1">
    <source>
        <dbReference type="EMBL" id="EME88497.1"/>
    </source>
</evidence>
<dbReference type="Proteomes" id="UP000016932">
    <property type="component" value="Unassembled WGS sequence"/>
</dbReference>
<gene>
    <name evidence="1" type="ORF">MYCFIDRAFT_170106</name>
</gene>
<keyword evidence="2" id="KW-1185">Reference proteome</keyword>
<dbReference type="RefSeq" id="XP_007921512.1">
    <property type="nucleotide sequence ID" value="XM_007923321.1"/>
</dbReference>
<sequence length="229" mass="25814">MVDEVLTWFLIRSWDEPFKQSKGLWPLFRRADWAADCEGEMPFATSLKFWQNFLKSRSMVTKWGRALAQELLWSLELSNVFFSSTHLLFQPVEKDVALDVAQVYESTSSESVSKYYCSYISSLVAWLFESREAITPGLLSLLSQQNAQLLAWQSATYLSATYPGVSYRIYVWPATNMSRVDFVKSQSLRSCDPAASLSALSLLLKLGVCVQVSGSITCLMPEAATASFF</sequence>
<dbReference type="KEGG" id="pfj:MYCFIDRAFT_170106"/>
<name>N1QBF4_PSEFD</name>
<dbReference type="VEuPathDB" id="FungiDB:MYCFIDRAFT_170106"/>